<keyword evidence="1" id="KW-0732">Signal</keyword>
<evidence type="ECO:0000313" key="2">
    <source>
        <dbReference type="EMBL" id="CAD9991646.1"/>
    </source>
</evidence>
<evidence type="ECO:0008006" key="3">
    <source>
        <dbReference type="Google" id="ProtNLM"/>
    </source>
</evidence>
<sequence>MPRLSICAIVMIAFAAAASLQRSAAFAPSIARGGAFAGNTSTSRLNLLNKLFGSTSTEGLPIMAEETVMNQKAHGTSDKPVQKELRWNCDYDTADRICNFNRHYAEFAGYWQTTEFLNYVKENYKGEPLEFFDSVTGELLFKAPVGRSMEAFLKESASHGWPSFRDEEVVWDYVRCLRNGECISTTGTHLGHNLPDGTGNRYCINLVSVAGMPEKKE</sequence>
<feature type="chain" id="PRO_5031379517" description="Peptide-methionine (R)-S-oxide reductase" evidence="1">
    <location>
        <begin position="18"/>
        <end position="217"/>
    </location>
</feature>
<feature type="signal peptide" evidence="1">
    <location>
        <begin position="1"/>
        <end position="17"/>
    </location>
</feature>
<name>A0A7S3DWM7_9STRA</name>
<evidence type="ECO:0000256" key="1">
    <source>
        <dbReference type="SAM" id="SignalP"/>
    </source>
</evidence>
<accession>A0A7S3DWM7</accession>
<dbReference type="Gene3D" id="2.170.150.20">
    <property type="entry name" value="Peptide methionine sulfoxide reductase"/>
    <property type="match status" value="1"/>
</dbReference>
<gene>
    <name evidence="2" type="ORF">APAL1065_LOCUS25476</name>
</gene>
<reference evidence="2" key="1">
    <citation type="submission" date="2021-01" db="EMBL/GenBank/DDBJ databases">
        <authorList>
            <person name="Corre E."/>
            <person name="Pelletier E."/>
            <person name="Niang G."/>
            <person name="Scheremetjew M."/>
            <person name="Finn R."/>
            <person name="Kale V."/>
            <person name="Holt S."/>
            <person name="Cochrane G."/>
            <person name="Meng A."/>
            <person name="Brown T."/>
            <person name="Cohen L."/>
        </authorList>
    </citation>
    <scope>NUCLEOTIDE SEQUENCE</scope>
    <source>
        <strain evidence="2">CCMP125</strain>
    </source>
</reference>
<dbReference type="InterPro" id="IPR011057">
    <property type="entry name" value="Mss4-like_sf"/>
</dbReference>
<dbReference type="AlphaFoldDB" id="A0A7S3DWM7"/>
<dbReference type="SUPFAM" id="SSF51316">
    <property type="entry name" value="Mss4-like"/>
    <property type="match status" value="1"/>
</dbReference>
<organism evidence="2">
    <name type="scientific">Entomoneis paludosa</name>
    <dbReference type="NCBI Taxonomy" id="265537"/>
    <lineage>
        <taxon>Eukaryota</taxon>
        <taxon>Sar</taxon>
        <taxon>Stramenopiles</taxon>
        <taxon>Ochrophyta</taxon>
        <taxon>Bacillariophyta</taxon>
        <taxon>Bacillariophyceae</taxon>
        <taxon>Bacillariophycidae</taxon>
        <taxon>Entomoneidaceae</taxon>
        <taxon>Entomoneis</taxon>
    </lineage>
</organism>
<proteinExistence type="predicted"/>
<protein>
    <recommendedName>
        <fullName evidence="3">Peptide-methionine (R)-S-oxide reductase</fullName>
    </recommendedName>
</protein>
<dbReference type="EMBL" id="HBHT01037923">
    <property type="protein sequence ID" value="CAD9991646.1"/>
    <property type="molecule type" value="Transcribed_RNA"/>
</dbReference>